<organism evidence="3 4">
    <name type="scientific">Saccharopolyspora hordei</name>
    <dbReference type="NCBI Taxonomy" id="1838"/>
    <lineage>
        <taxon>Bacteria</taxon>
        <taxon>Bacillati</taxon>
        <taxon>Actinomycetota</taxon>
        <taxon>Actinomycetes</taxon>
        <taxon>Pseudonocardiales</taxon>
        <taxon>Pseudonocardiaceae</taxon>
        <taxon>Saccharopolyspora</taxon>
    </lineage>
</organism>
<sequence length="264" mass="28982">MGKKLGWSKSTMSRIESGTRRVDEADVSAILAVLGVTGDERERLLTLARELDQSVWWETPAPTGLPAQLTAVLGFERDACRITELAISLVPGLLQTYDYARALMIGGGVPEPDVEARVAIRRGRQDVLVRRNPATFVAIIDQGALMRPVGDAGVMAEQMQHLIKVAAMPNVEIRILPFGVHPGIDGSFSLFEFPKAPAVVHLEHHRSSGFLDEPEDVSAYMQLRDTVLSTALSADESVALLSRSADEWESKADEERRRQQVADE</sequence>
<dbReference type="InterPro" id="IPR010982">
    <property type="entry name" value="Lambda_DNA-bd_dom_sf"/>
</dbReference>
<evidence type="ECO:0000256" key="1">
    <source>
        <dbReference type="SAM" id="MobiDB-lite"/>
    </source>
</evidence>
<dbReference type="PROSITE" id="PS50943">
    <property type="entry name" value="HTH_CROC1"/>
    <property type="match status" value="1"/>
</dbReference>
<gene>
    <name evidence="3" type="ORF">HNR68_000232</name>
</gene>
<keyword evidence="4" id="KW-1185">Reference proteome</keyword>
<dbReference type="InterPro" id="IPR001387">
    <property type="entry name" value="Cro/C1-type_HTH"/>
</dbReference>
<feature type="region of interest" description="Disordered" evidence="1">
    <location>
        <begin position="243"/>
        <end position="264"/>
    </location>
</feature>
<dbReference type="EMBL" id="JACCFJ010000001">
    <property type="protein sequence ID" value="NYI81602.1"/>
    <property type="molecule type" value="Genomic_DNA"/>
</dbReference>
<dbReference type="Pfam" id="PF19054">
    <property type="entry name" value="DUF5753"/>
    <property type="match status" value="1"/>
</dbReference>
<comment type="caution">
    <text evidence="3">The sequence shown here is derived from an EMBL/GenBank/DDBJ whole genome shotgun (WGS) entry which is preliminary data.</text>
</comment>
<dbReference type="AlphaFoldDB" id="A0A853AB34"/>
<feature type="compositionally biased region" description="Basic and acidic residues" evidence="1">
    <location>
        <begin position="244"/>
        <end position="264"/>
    </location>
</feature>
<dbReference type="Proteomes" id="UP000587002">
    <property type="component" value="Unassembled WGS sequence"/>
</dbReference>
<dbReference type="InterPro" id="IPR043917">
    <property type="entry name" value="DUF5753"/>
</dbReference>
<dbReference type="Gene3D" id="1.10.260.40">
    <property type="entry name" value="lambda repressor-like DNA-binding domains"/>
    <property type="match status" value="1"/>
</dbReference>
<proteinExistence type="predicted"/>
<name>A0A853AB34_9PSEU</name>
<evidence type="ECO:0000313" key="4">
    <source>
        <dbReference type="Proteomes" id="UP000587002"/>
    </source>
</evidence>
<reference evidence="3 4" key="1">
    <citation type="submission" date="2020-07" db="EMBL/GenBank/DDBJ databases">
        <title>Sequencing the genomes of 1000 actinobacteria strains.</title>
        <authorList>
            <person name="Klenk H.-P."/>
        </authorList>
    </citation>
    <scope>NUCLEOTIDE SEQUENCE [LARGE SCALE GENOMIC DNA]</scope>
    <source>
        <strain evidence="3 4">DSM 44065</strain>
    </source>
</reference>
<evidence type="ECO:0000313" key="3">
    <source>
        <dbReference type="EMBL" id="NYI81602.1"/>
    </source>
</evidence>
<evidence type="ECO:0000259" key="2">
    <source>
        <dbReference type="PROSITE" id="PS50943"/>
    </source>
</evidence>
<dbReference type="Pfam" id="PF13560">
    <property type="entry name" value="HTH_31"/>
    <property type="match status" value="1"/>
</dbReference>
<dbReference type="CDD" id="cd00093">
    <property type="entry name" value="HTH_XRE"/>
    <property type="match status" value="1"/>
</dbReference>
<accession>A0A853AB34</accession>
<protein>
    <submittedName>
        <fullName evidence="3">Transcriptional regulator with XRE-family HTH domain</fullName>
    </submittedName>
</protein>
<feature type="domain" description="HTH cro/C1-type" evidence="2">
    <location>
        <begin position="1"/>
        <end position="41"/>
    </location>
</feature>
<dbReference type="GO" id="GO:0003677">
    <property type="term" value="F:DNA binding"/>
    <property type="evidence" value="ECO:0007669"/>
    <property type="project" value="InterPro"/>
</dbReference>
<dbReference type="SUPFAM" id="SSF47413">
    <property type="entry name" value="lambda repressor-like DNA-binding domains"/>
    <property type="match status" value="1"/>
</dbReference>